<comment type="caution">
    <text evidence="1">The sequence shown here is derived from an EMBL/GenBank/DDBJ whole genome shotgun (WGS) entry which is preliminary data.</text>
</comment>
<protein>
    <recommendedName>
        <fullName evidence="3">BED-type domain-containing protein</fullName>
    </recommendedName>
</protein>
<evidence type="ECO:0000313" key="1">
    <source>
        <dbReference type="EMBL" id="KAG6526012.1"/>
    </source>
</evidence>
<dbReference type="InterPro" id="IPR036236">
    <property type="entry name" value="Znf_C2H2_sf"/>
</dbReference>
<dbReference type="AlphaFoldDB" id="A0A8J5I231"/>
<dbReference type="Proteomes" id="UP000734854">
    <property type="component" value="Unassembled WGS sequence"/>
</dbReference>
<proteinExistence type="predicted"/>
<dbReference type="SMART" id="SM00614">
    <property type="entry name" value="ZnF_BED"/>
    <property type="match status" value="1"/>
</dbReference>
<evidence type="ECO:0000313" key="2">
    <source>
        <dbReference type="Proteomes" id="UP000734854"/>
    </source>
</evidence>
<gene>
    <name evidence="1" type="ORF">ZIOFF_015986</name>
</gene>
<organism evidence="1 2">
    <name type="scientific">Zingiber officinale</name>
    <name type="common">Ginger</name>
    <name type="synonym">Amomum zingiber</name>
    <dbReference type="NCBI Taxonomy" id="94328"/>
    <lineage>
        <taxon>Eukaryota</taxon>
        <taxon>Viridiplantae</taxon>
        <taxon>Streptophyta</taxon>
        <taxon>Embryophyta</taxon>
        <taxon>Tracheophyta</taxon>
        <taxon>Spermatophyta</taxon>
        <taxon>Magnoliopsida</taxon>
        <taxon>Liliopsida</taxon>
        <taxon>Zingiberales</taxon>
        <taxon>Zingiberaceae</taxon>
        <taxon>Zingiber</taxon>
    </lineage>
</organism>
<accession>A0A8J5I231</accession>
<reference evidence="1 2" key="1">
    <citation type="submission" date="2020-08" db="EMBL/GenBank/DDBJ databases">
        <title>Plant Genome Project.</title>
        <authorList>
            <person name="Zhang R.-G."/>
        </authorList>
    </citation>
    <scope>NUCLEOTIDE SEQUENCE [LARGE SCALE GENOMIC DNA]</scope>
    <source>
        <tissue evidence="1">Rhizome</tissue>
    </source>
</reference>
<evidence type="ECO:0008006" key="3">
    <source>
        <dbReference type="Google" id="ProtNLM"/>
    </source>
</evidence>
<name>A0A8J5I231_ZINOF</name>
<keyword evidence="2" id="KW-1185">Reference proteome</keyword>
<dbReference type="EMBL" id="JACMSC010000004">
    <property type="protein sequence ID" value="KAG6526012.1"/>
    <property type="molecule type" value="Genomic_DNA"/>
</dbReference>
<sequence length="212" mass="24403">MVDDIVLSEHLADVIRACPHLTDLILIRCCSEGAISIELERLERCKLDLYFTLGVKVMISSSLEELIVAVSLLLHLKEKANTLKHRVKLRRILIIDIVSKYVHSLKWPHDSYAGKSSRQKVDQIDFEMDSSSQKQIIILDDELESAKHDDNGLIKRSKETYDIWVYFKKIKGIGNIDKAECIRCKKQYKCGDKQYGTSTLWCHLKICDIKVP</sequence>
<dbReference type="SUPFAM" id="SSF57667">
    <property type="entry name" value="beta-beta-alpha zinc fingers"/>
    <property type="match status" value="1"/>
</dbReference>